<feature type="compositionally biased region" description="Basic and acidic residues" evidence="1">
    <location>
        <begin position="1"/>
        <end position="12"/>
    </location>
</feature>
<feature type="compositionally biased region" description="Basic and acidic residues" evidence="1">
    <location>
        <begin position="30"/>
        <end position="58"/>
    </location>
</feature>
<proteinExistence type="predicted"/>
<evidence type="ECO:0000256" key="1">
    <source>
        <dbReference type="SAM" id="MobiDB-lite"/>
    </source>
</evidence>
<keyword evidence="3" id="KW-1185">Reference proteome</keyword>
<comment type="caution">
    <text evidence="2">The sequence shown here is derived from an EMBL/GenBank/DDBJ whole genome shotgun (WGS) entry which is preliminary data.</text>
</comment>
<dbReference type="EMBL" id="SRLO01000368">
    <property type="protein sequence ID" value="TNN58903.1"/>
    <property type="molecule type" value="Genomic_DNA"/>
</dbReference>
<organism evidence="2 3">
    <name type="scientific">Liparis tanakae</name>
    <name type="common">Tanaka's snailfish</name>
    <dbReference type="NCBI Taxonomy" id="230148"/>
    <lineage>
        <taxon>Eukaryota</taxon>
        <taxon>Metazoa</taxon>
        <taxon>Chordata</taxon>
        <taxon>Craniata</taxon>
        <taxon>Vertebrata</taxon>
        <taxon>Euteleostomi</taxon>
        <taxon>Actinopterygii</taxon>
        <taxon>Neopterygii</taxon>
        <taxon>Teleostei</taxon>
        <taxon>Neoteleostei</taxon>
        <taxon>Acanthomorphata</taxon>
        <taxon>Eupercaria</taxon>
        <taxon>Perciformes</taxon>
        <taxon>Cottioidei</taxon>
        <taxon>Cottales</taxon>
        <taxon>Liparidae</taxon>
        <taxon>Liparis</taxon>
    </lineage>
</organism>
<feature type="region of interest" description="Disordered" evidence="1">
    <location>
        <begin position="1"/>
        <end position="59"/>
    </location>
</feature>
<name>A0A4Z2H1E3_9TELE</name>
<accession>A0A4Z2H1E3</accession>
<protein>
    <submittedName>
        <fullName evidence="2">Uncharacterized protein</fullName>
    </submittedName>
</protein>
<reference evidence="2 3" key="1">
    <citation type="submission" date="2019-03" db="EMBL/GenBank/DDBJ databases">
        <title>First draft genome of Liparis tanakae, snailfish: a comprehensive survey of snailfish specific genes.</title>
        <authorList>
            <person name="Kim W."/>
            <person name="Song I."/>
            <person name="Jeong J.-H."/>
            <person name="Kim D."/>
            <person name="Kim S."/>
            <person name="Ryu S."/>
            <person name="Song J.Y."/>
            <person name="Lee S.K."/>
        </authorList>
    </citation>
    <scope>NUCLEOTIDE SEQUENCE [LARGE SCALE GENOMIC DNA]</scope>
    <source>
        <tissue evidence="2">Muscle</tissue>
    </source>
</reference>
<evidence type="ECO:0000313" key="2">
    <source>
        <dbReference type="EMBL" id="TNN58903.1"/>
    </source>
</evidence>
<gene>
    <name evidence="2" type="ORF">EYF80_030913</name>
</gene>
<evidence type="ECO:0000313" key="3">
    <source>
        <dbReference type="Proteomes" id="UP000314294"/>
    </source>
</evidence>
<dbReference type="Proteomes" id="UP000314294">
    <property type="component" value="Unassembled WGS sequence"/>
</dbReference>
<sequence>MGNRYWERRGEQRAGPTESGETAGGEEVTEERSDVRASKQPREREGMSEKEPSGREDGMFTVIVALTLVAGRTVMHILL</sequence>
<dbReference type="AlphaFoldDB" id="A0A4Z2H1E3"/>